<protein>
    <submittedName>
        <fullName evidence="2">PIG-L family deacetylase</fullName>
    </submittedName>
</protein>
<evidence type="ECO:0000313" key="3">
    <source>
        <dbReference type="Proteomes" id="UP001201873"/>
    </source>
</evidence>
<evidence type="ECO:0000313" key="2">
    <source>
        <dbReference type="EMBL" id="MCK9878273.1"/>
    </source>
</evidence>
<accession>A0ABT0K396</accession>
<dbReference type="InterPro" id="IPR024078">
    <property type="entry name" value="LmbE-like_dom_sf"/>
</dbReference>
<dbReference type="Gene3D" id="3.40.50.10320">
    <property type="entry name" value="LmbE-like"/>
    <property type="match status" value="1"/>
</dbReference>
<reference evidence="2 3" key="1">
    <citation type="submission" date="2022-04" db="EMBL/GenBank/DDBJ databases">
        <title>Genome diversity in the genus Frankia.</title>
        <authorList>
            <person name="Carlos-Shanley C."/>
            <person name="Hahn D."/>
        </authorList>
    </citation>
    <scope>NUCLEOTIDE SEQUENCE [LARGE SCALE GENOMIC DNA]</scope>
    <source>
        <strain evidence="2 3">Ag45/Mut15</strain>
    </source>
</reference>
<dbReference type="RefSeq" id="WP_248826400.1">
    <property type="nucleotide sequence ID" value="NZ_JALKFT010000030.1"/>
</dbReference>
<keyword evidence="3" id="KW-1185">Reference proteome</keyword>
<dbReference type="InterPro" id="IPR003737">
    <property type="entry name" value="GlcNAc_PI_deacetylase-related"/>
</dbReference>
<dbReference type="SUPFAM" id="SSF102588">
    <property type="entry name" value="LmbE-like"/>
    <property type="match status" value="1"/>
</dbReference>
<evidence type="ECO:0000256" key="1">
    <source>
        <dbReference type="ARBA" id="ARBA00022833"/>
    </source>
</evidence>
<dbReference type="Pfam" id="PF02585">
    <property type="entry name" value="PIG-L"/>
    <property type="match status" value="1"/>
</dbReference>
<gene>
    <name evidence="2" type="ORF">MXD59_21290</name>
</gene>
<sequence length="247" mass="26277">MAPSNPFHGQEEGSVFGLLPGDRALVVGAHPDDETVGMAGTIAVMTGYGIQVDVLSVICVTTPMYGGHSDSRTRLDEFHEACDVLGVDRRRVAWLDDRRAASPSTHLSELVALIETGEDVSLAASRPAALFIPAGGHHQDHQAVHLAALAAVRPGPRPGRPLPRLVLGYDGPEDRAWLAGCAPRPVLIDITSALQAKAKALACYQSQLRDDPHPRSIEKIQAQDCAAGAEIGAHAAERFAVYRMAFS</sequence>
<dbReference type="PANTHER" id="PTHR12993">
    <property type="entry name" value="N-ACETYLGLUCOSAMINYL-PHOSPHATIDYLINOSITOL DE-N-ACETYLASE-RELATED"/>
    <property type="match status" value="1"/>
</dbReference>
<dbReference type="EMBL" id="JALKFT010000030">
    <property type="protein sequence ID" value="MCK9878273.1"/>
    <property type="molecule type" value="Genomic_DNA"/>
</dbReference>
<proteinExistence type="predicted"/>
<keyword evidence="1" id="KW-0862">Zinc</keyword>
<dbReference type="Proteomes" id="UP001201873">
    <property type="component" value="Unassembled WGS sequence"/>
</dbReference>
<comment type="caution">
    <text evidence="2">The sequence shown here is derived from an EMBL/GenBank/DDBJ whole genome shotgun (WGS) entry which is preliminary data.</text>
</comment>
<organism evidence="2 3">
    <name type="scientific">Frankia umida</name>
    <dbReference type="NCBI Taxonomy" id="573489"/>
    <lineage>
        <taxon>Bacteria</taxon>
        <taxon>Bacillati</taxon>
        <taxon>Actinomycetota</taxon>
        <taxon>Actinomycetes</taxon>
        <taxon>Frankiales</taxon>
        <taxon>Frankiaceae</taxon>
        <taxon>Frankia</taxon>
    </lineage>
</organism>
<dbReference type="PANTHER" id="PTHR12993:SF29">
    <property type="entry name" value="BLR3841 PROTEIN"/>
    <property type="match status" value="1"/>
</dbReference>
<name>A0ABT0K396_9ACTN</name>